<keyword evidence="2" id="KW-1185">Reference proteome</keyword>
<reference evidence="1" key="1">
    <citation type="submission" date="2021-10" db="EMBL/GenBank/DDBJ databases">
        <title>Streptomyces nigrumlapis sp.nov.,an antimicrobial producing actinobacterium isolated from Black Gobi rocks.</title>
        <authorList>
            <person name="Wen Y."/>
            <person name="Zhang W."/>
            <person name="Liu X.G."/>
        </authorList>
    </citation>
    <scope>NUCLEOTIDE SEQUENCE</scope>
    <source>
        <strain evidence="1">ST13-2-2</strain>
    </source>
</reference>
<organism evidence="1 2">
    <name type="scientific">Streptomyces halobius</name>
    <dbReference type="NCBI Taxonomy" id="2879846"/>
    <lineage>
        <taxon>Bacteria</taxon>
        <taxon>Bacillati</taxon>
        <taxon>Actinomycetota</taxon>
        <taxon>Actinomycetes</taxon>
        <taxon>Kitasatosporales</taxon>
        <taxon>Streptomycetaceae</taxon>
        <taxon>Streptomyces</taxon>
    </lineage>
</organism>
<dbReference type="Proteomes" id="UP000830115">
    <property type="component" value="Chromosome"/>
</dbReference>
<gene>
    <name evidence="1" type="ORF">K9S39_02330</name>
</gene>
<name>A0ABY4MJZ8_9ACTN</name>
<evidence type="ECO:0000313" key="2">
    <source>
        <dbReference type="Proteomes" id="UP000830115"/>
    </source>
</evidence>
<proteinExistence type="predicted"/>
<sequence>MAGYGHAPADVMRRFLAALAQQHGCVRDDTRDLLGVDDDLVAALRRNLLEPAPGCEPAFRLAMEQDLPTLGPPA</sequence>
<dbReference type="EMBL" id="CP086322">
    <property type="protein sequence ID" value="UQA98166.1"/>
    <property type="molecule type" value="Genomic_DNA"/>
</dbReference>
<accession>A0ABY4MJZ8</accession>
<dbReference type="RefSeq" id="WP_248869218.1">
    <property type="nucleotide sequence ID" value="NZ_CP086322.1"/>
</dbReference>
<protein>
    <submittedName>
        <fullName evidence="1">Tyrosine-protein phosphatase</fullName>
    </submittedName>
</protein>
<evidence type="ECO:0000313" key="1">
    <source>
        <dbReference type="EMBL" id="UQA98166.1"/>
    </source>
</evidence>